<keyword evidence="11" id="KW-0472">Membrane</keyword>
<keyword evidence="5 14" id="KW-0418">Kinase</keyword>
<feature type="transmembrane region" description="Helical" evidence="11">
    <location>
        <begin position="315"/>
        <end position="335"/>
    </location>
</feature>
<dbReference type="PANTHER" id="PTHR43289">
    <property type="entry name" value="MITOGEN-ACTIVATED PROTEIN KINASE KINASE KINASE 20-RELATED"/>
    <property type="match status" value="1"/>
</dbReference>
<feature type="compositionally biased region" description="Basic and acidic residues" evidence="10">
    <location>
        <begin position="556"/>
        <end position="583"/>
    </location>
</feature>
<dbReference type="Gene3D" id="3.30.10.20">
    <property type="match status" value="3"/>
</dbReference>
<dbReference type="Proteomes" id="UP000278804">
    <property type="component" value="Chromosome"/>
</dbReference>
<evidence type="ECO:0000259" key="13">
    <source>
        <dbReference type="PROSITE" id="PS51178"/>
    </source>
</evidence>
<dbReference type="InterPro" id="IPR017441">
    <property type="entry name" value="Protein_kinase_ATP_BS"/>
</dbReference>
<feature type="binding site" evidence="9">
    <location>
        <position position="39"/>
    </location>
    <ligand>
        <name>ATP</name>
        <dbReference type="ChEBI" id="CHEBI:30616"/>
    </ligand>
</feature>
<protein>
    <recommendedName>
        <fullName evidence="1">non-specific serine/threonine protein kinase</fullName>
        <ecNumber evidence="1">2.7.11.1</ecNumber>
    </recommendedName>
</protein>
<dbReference type="PROSITE" id="PS00108">
    <property type="entry name" value="PROTEIN_KINASE_ST"/>
    <property type="match status" value="1"/>
</dbReference>
<dbReference type="FunFam" id="3.30.200.20:FF:000035">
    <property type="entry name" value="Serine/threonine protein kinase Stk1"/>
    <property type="match status" value="1"/>
</dbReference>
<sequence>MNSSIIGSRYRIVKKIGTGGMADVYLALDTVLNREVALKVLRGDLSHDPVALLRFQREANAASGLNHPSIVEVYDVGEDEGQHYIVMEMIRGTTLKQLVHRRGALDKYESVAIMQQLASALQHAHAAQVIHRDIKPQNILVKDDGTVKITDFGIALAGDAIQLTKSDSVLGSVHYMAPECSRGEGAGEQSDVYSLGVVFYELLTGDVPYRGETPVEIAMKHMREPFPSVMKFNPTLPNSIANIIARATHKNRTHRYANMKEFVEDLDTCLLESRADEPLWEATMESDDGTKLIEKLNGVTETVPNQDKPKKKKTMIIGASLLAIIIVIFGIWMIFAPKKPNDVEIPDLAGLSVSEAKEHLASLGLNYSPSYLYEISDKYEDGKLIGTKPEKGTRVLKGDQIKLIVSQGKIYTVEDFSGKSVNDVKATLSDKNINIKTTSEYSASVPTGHIIRQEGLMPGDKIKLEQRYDIILVVSSDKELVLPGDLIGKSIDEAKAQLEELGVEVTTSELPTQNLSISELNSLSFGTVIRSNPMPGSYYIQNSGNSVTLYYYSESSRPKEEDEKEEKPSDSDEQSEGNHDREA</sequence>
<dbReference type="FunFam" id="1.10.510.10:FF:000021">
    <property type="entry name" value="Serine/threonine protein kinase"/>
    <property type="match status" value="1"/>
</dbReference>
<evidence type="ECO:0000256" key="3">
    <source>
        <dbReference type="ARBA" id="ARBA00022679"/>
    </source>
</evidence>
<evidence type="ECO:0000313" key="15">
    <source>
        <dbReference type="Proteomes" id="UP000278804"/>
    </source>
</evidence>
<dbReference type="CDD" id="cd14014">
    <property type="entry name" value="STKc_PknB_like"/>
    <property type="match status" value="1"/>
</dbReference>
<dbReference type="EMBL" id="CP034234">
    <property type="protein sequence ID" value="AZK44193.1"/>
    <property type="molecule type" value="Genomic_DNA"/>
</dbReference>
<dbReference type="InterPro" id="IPR005543">
    <property type="entry name" value="PASTA_dom"/>
</dbReference>
<name>A0A3S8RMY4_9FIRM</name>
<dbReference type="RefSeq" id="WP_125164372.1">
    <property type="nucleotide sequence ID" value="NZ_CP034234.1"/>
</dbReference>
<evidence type="ECO:0000256" key="5">
    <source>
        <dbReference type="ARBA" id="ARBA00022777"/>
    </source>
</evidence>
<dbReference type="PROSITE" id="PS50011">
    <property type="entry name" value="PROTEIN_KINASE_DOM"/>
    <property type="match status" value="1"/>
</dbReference>
<evidence type="ECO:0000259" key="12">
    <source>
        <dbReference type="PROSITE" id="PS50011"/>
    </source>
</evidence>
<evidence type="ECO:0000256" key="2">
    <source>
        <dbReference type="ARBA" id="ARBA00022527"/>
    </source>
</evidence>
<evidence type="ECO:0000256" key="8">
    <source>
        <dbReference type="ARBA" id="ARBA00048679"/>
    </source>
</evidence>
<keyword evidence="15" id="KW-1185">Reference proteome</keyword>
<organism evidence="14 15">
    <name type="scientific">Erysipelothrix piscisicarius</name>
    <dbReference type="NCBI Taxonomy" id="2485784"/>
    <lineage>
        <taxon>Bacteria</taxon>
        <taxon>Bacillati</taxon>
        <taxon>Bacillota</taxon>
        <taxon>Erysipelotrichia</taxon>
        <taxon>Erysipelotrichales</taxon>
        <taxon>Erysipelotrichaceae</taxon>
        <taxon>Erysipelothrix</taxon>
    </lineage>
</organism>
<dbReference type="Pfam" id="PF03793">
    <property type="entry name" value="PASTA"/>
    <property type="match status" value="3"/>
</dbReference>
<feature type="domain" description="PASTA" evidence="13">
    <location>
        <begin position="339"/>
        <end position="407"/>
    </location>
</feature>
<keyword evidence="3" id="KW-0808">Transferase</keyword>
<dbReference type="SMART" id="SM00220">
    <property type="entry name" value="S_TKc"/>
    <property type="match status" value="1"/>
</dbReference>
<dbReference type="InterPro" id="IPR000719">
    <property type="entry name" value="Prot_kinase_dom"/>
</dbReference>
<dbReference type="GO" id="GO:0005524">
    <property type="term" value="F:ATP binding"/>
    <property type="evidence" value="ECO:0007669"/>
    <property type="project" value="UniProtKB-UniRule"/>
</dbReference>
<dbReference type="NCBIfam" id="NF033483">
    <property type="entry name" value="PknB_PASTA_kin"/>
    <property type="match status" value="1"/>
</dbReference>
<dbReference type="PROSITE" id="PS51178">
    <property type="entry name" value="PASTA"/>
    <property type="match status" value="3"/>
</dbReference>
<dbReference type="GO" id="GO:0004674">
    <property type="term" value="F:protein serine/threonine kinase activity"/>
    <property type="evidence" value="ECO:0007669"/>
    <property type="project" value="UniProtKB-KW"/>
</dbReference>
<dbReference type="PROSITE" id="PS00107">
    <property type="entry name" value="PROTEIN_KINASE_ATP"/>
    <property type="match status" value="1"/>
</dbReference>
<keyword evidence="11" id="KW-1133">Transmembrane helix</keyword>
<dbReference type="InterPro" id="IPR008271">
    <property type="entry name" value="Ser/Thr_kinase_AS"/>
</dbReference>
<feature type="domain" description="PASTA" evidence="13">
    <location>
        <begin position="477"/>
        <end position="553"/>
    </location>
</feature>
<dbReference type="CDD" id="cd06577">
    <property type="entry name" value="PASTA_pknB"/>
    <property type="match status" value="3"/>
</dbReference>
<comment type="catalytic activity">
    <reaction evidence="8">
        <text>L-seryl-[protein] + ATP = O-phospho-L-seryl-[protein] + ADP + H(+)</text>
        <dbReference type="Rhea" id="RHEA:17989"/>
        <dbReference type="Rhea" id="RHEA-COMP:9863"/>
        <dbReference type="Rhea" id="RHEA-COMP:11604"/>
        <dbReference type="ChEBI" id="CHEBI:15378"/>
        <dbReference type="ChEBI" id="CHEBI:29999"/>
        <dbReference type="ChEBI" id="CHEBI:30616"/>
        <dbReference type="ChEBI" id="CHEBI:83421"/>
        <dbReference type="ChEBI" id="CHEBI:456216"/>
        <dbReference type="EC" id="2.7.11.1"/>
    </reaction>
</comment>
<evidence type="ECO:0000256" key="6">
    <source>
        <dbReference type="ARBA" id="ARBA00022840"/>
    </source>
</evidence>
<evidence type="ECO:0000256" key="4">
    <source>
        <dbReference type="ARBA" id="ARBA00022741"/>
    </source>
</evidence>
<feature type="domain" description="Protein kinase" evidence="12">
    <location>
        <begin position="10"/>
        <end position="270"/>
    </location>
</feature>
<feature type="region of interest" description="Disordered" evidence="10">
    <location>
        <begin position="552"/>
        <end position="583"/>
    </location>
</feature>
<keyword evidence="4 9" id="KW-0547">Nucleotide-binding</keyword>
<keyword evidence="6 9" id="KW-0067">ATP-binding</keyword>
<dbReference type="PANTHER" id="PTHR43289:SF34">
    <property type="entry name" value="SERINE_THREONINE-PROTEIN KINASE YBDM-RELATED"/>
    <property type="match status" value="1"/>
</dbReference>
<dbReference type="KEGG" id="eri:EEI45_05030"/>
<evidence type="ECO:0000256" key="11">
    <source>
        <dbReference type="SAM" id="Phobius"/>
    </source>
</evidence>
<evidence type="ECO:0000313" key="14">
    <source>
        <dbReference type="EMBL" id="AZK44193.1"/>
    </source>
</evidence>
<comment type="catalytic activity">
    <reaction evidence="7">
        <text>L-threonyl-[protein] + ATP = O-phospho-L-threonyl-[protein] + ADP + H(+)</text>
        <dbReference type="Rhea" id="RHEA:46608"/>
        <dbReference type="Rhea" id="RHEA-COMP:11060"/>
        <dbReference type="Rhea" id="RHEA-COMP:11605"/>
        <dbReference type="ChEBI" id="CHEBI:15378"/>
        <dbReference type="ChEBI" id="CHEBI:30013"/>
        <dbReference type="ChEBI" id="CHEBI:30616"/>
        <dbReference type="ChEBI" id="CHEBI:61977"/>
        <dbReference type="ChEBI" id="CHEBI:456216"/>
        <dbReference type="EC" id="2.7.11.1"/>
    </reaction>
</comment>
<evidence type="ECO:0000256" key="7">
    <source>
        <dbReference type="ARBA" id="ARBA00047899"/>
    </source>
</evidence>
<reference evidence="14 15" key="1">
    <citation type="journal article" date="2020" name="Int. J. Syst. Evol. Microbiol.">
        <title>Description of Erysipelothrix piscisicarius sp. nov., an emergent fish pathogen, and assessment of virulence using a tiger barb (Puntigrus tetrazona) infection model.</title>
        <authorList>
            <person name="Pomaranski E.K."/>
            <person name="Griffin M.J."/>
            <person name="Camus A.C."/>
            <person name="Armwood A.R."/>
            <person name="Shelley J."/>
            <person name="Waldbieser G.C."/>
            <person name="LaFrentz B.R."/>
            <person name="Garcia J.C."/>
            <person name="Yanong R."/>
            <person name="Soto E."/>
        </authorList>
    </citation>
    <scope>NUCLEOTIDE SEQUENCE [LARGE SCALE GENOMIC DNA]</scope>
    <source>
        <strain evidence="14 15">15TAL0474</strain>
    </source>
</reference>
<evidence type="ECO:0000256" key="10">
    <source>
        <dbReference type="SAM" id="MobiDB-lite"/>
    </source>
</evidence>
<evidence type="ECO:0000256" key="1">
    <source>
        <dbReference type="ARBA" id="ARBA00012513"/>
    </source>
</evidence>
<dbReference type="AlphaFoldDB" id="A0A3S8RMY4"/>
<gene>
    <name evidence="14" type="primary">pknB</name>
    <name evidence="14" type="ORF">EEI45_05030</name>
</gene>
<keyword evidence="2" id="KW-0723">Serine/threonine-protein kinase</keyword>
<dbReference type="InterPro" id="IPR011009">
    <property type="entry name" value="Kinase-like_dom_sf"/>
</dbReference>
<proteinExistence type="predicted"/>
<dbReference type="Pfam" id="PF00069">
    <property type="entry name" value="Pkinase"/>
    <property type="match status" value="1"/>
</dbReference>
<dbReference type="SMART" id="SM00740">
    <property type="entry name" value="PASTA"/>
    <property type="match status" value="3"/>
</dbReference>
<dbReference type="Gene3D" id="3.30.200.20">
    <property type="entry name" value="Phosphorylase Kinase, domain 1"/>
    <property type="match status" value="1"/>
</dbReference>
<keyword evidence="11" id="KW-0812">Transmembrane</keyword>
<dbReference type="EC" id="2.7.11.1" evidence="1"/>
<accession>A0A3S8RMY4</accession>
<dbReference type="Gene3D" id="1.10.510.10">
    <property type="entry name" value="Transferase(Phosphotransferase) domain 1"/>
    <property type="match status" value="1"/>
</dbReference>
<feature type="domain" description="PASTA" evidence="13">
    <location>
        <begin position="409"/>
        <end position="469"/>
    </location>
</feature>
<evidence type="ECO:0000256" key="9">
    <source>
        <dbReference type="PROSITE-ProRule" id="PRU10141"/>
    </source>
</evidence>
<dbReference type="SUPFAM" id="SSF56112">
    <property type="entry name" value="Protein kinase-like (PK-like)"/>
    <property type="match status" value="1"/>
</dbReference>